<feature type="non-terminal residue" evidence="6">
    <location>
        <position position="1"/>
    </location>
</feature>
<protein>
    <submittedName>
        <fullName evidence="6">Uncharacterized protein</fullName>
    </submittedName>
</protein>
<evidence type="ECO:0000256" key="3">
    <source>
        <dbReference type="ARBA" id="ARBA00023125"/>
    </source>
</evidence>
<evidence type="ECO:0000313" key="7">
    <source>
        <dbReference type="Proteomes" id="UP001234989"/>
    </source>
</evidence>
<comment type="subcellular location">
    <subcellularLocation>
        <location evidence="1">Nucleus</location>
    </subcellularLocation>
</comment>
<dbReference type="SUPFAM" id="SSF101936">
    <property type="entry name" value="DNA-binding pseudobarrel domain"/>
    <property type="match status" value="1"/>
</dbReference>
<reference evidence="6" key="1">
    <citation type="submission" date="2023-08" db="EMBL/GenBank/DDBJ databases">
        <title>A de novo genome assembly of Solanum verrucosum Schlechtendal, a Mexican diploid species geographically isolated from the other diploid A-genome species in potato relatives.</title>
        <authorList>
            <person name="Hosaka K."/>
        </authorList>
    </citation>
    <scope>NUCLEOTIDE SEQUENCE</scope>
    <source>
        <tissue evidence="6">Young leaves</tissue>
    </source>
</reference>
<keyword evidence="2" id="KW-0805">Transcription regulation</keyword>
<gene>
    <name evidence="6" type="ORF">MTR67_014652</name>
</gene>
<evidence type="ECO:0000256" key="5">
    <source>
        <dbReference type="ARBA" id="ARBA00023242"/>
    </source>
</evidence>
<evidence type="ECO:0000313" key="6">
    <source>
        <dbReference type="EMBL" id="WMV21267.1"/>
    </source>
</evidence>
<proteinExistence type="predicted"/>
<evidence type="ECO:0000256" key="4">
    <source>
        <dbReference type="ARBA" id="ARBA00023163"/>
    </source>
</evidence>
<keyword evidence="4" id="KW-0804">Transcription</keyword>
<evidence type="ECO:0000256" key="1">
    <source>
        <dbReference type="ARBA" id="ARBA00004123"/>
    </source>
</evidence>
<keyword evidence="7" id="KW-1185">Reference proteome</keyword>
<sequence length="99" mass="11402">KTTFNQMLPRCFIHGFFWIAVTVICRCSSREERLVKKEFEEITTEAFAPATAIHDFNVLTSGWKQVTTAYGLNPGDDYLFQLVDQRNHILLVYAKSESP</sequence>
<dbReference type="EMBL" id="CP133614">
    <property type="protein sequence ID" value="WMV21267.1"/>
    <property type="molecule type" value="Genomic_DNA"/>
</dbReference>
<dbReference type="InterPro" id="IPR015300">
    <property type="entry name" value="DNA-bd_pseudobarrel_sf"/>
</dbReference>
<dbReference type="GO" id="GO:0003677">
    <property type="term" value="F:DNA binding"/>
    <property type="evidence" value="ECO:0007669"/>
    <property type="project" value="UniProtKB-KW"/>
</dbReference>
<keyword evidence="5" id="KW-0539">Nucleus</keyword>
<dbReference type="AlphaFoldDB" id="A0AAF0QCM4"/>
<dbReference type="GO" id="GO:0005634">
    <property type="term" value="C:nucleus"/>
    <property type="evidence" value="ECO:0007669"/>
    <property type="project" value="UniProtKB-SubCell"/>
</dbReference>
<organism evidence="6 7">
    <name type="scientific">Solanum verrucosum</name>
    <dbReference type="NCBI Taxonomy" id="315347"/>
    <lineage>
        <taxon>Eukaryota</taxon>
        <taxon>Viridiplantae</taxon>
        <taxon>Streptophyta</taxon>
        <taxon>Embryophyta</taxon>
        <taxon>Tracheophyta</taxon>
        <taxon>Spermatophyta</taxon>
        <taxon>Magnoliopsida</taxon>
        <taxon>eudicotyledons</taxon>
        <taxon>Gunneridae</taxon>
        <taxon>Pentapetalae</taxon>
        <taxon>asterids</taxon>
        <taxon>lamiids</taxon>
        <taxon>Solanales</taxon>
        <taxon>Solanaceae</taxon>
        <taxon>Solanoideae</taxon>
        <taxon>Solaneae</taxon>
        <taxon>Solanum</taxon>
    </lineage>
</organism>
<accession>A0AAF0QCM4</accession>
<dbReference type="Proteomes" id="UP001234989">
    <property type="component" value="Chromosome 3"/>
</dbReference>
<name>A0AAF0QCM4_SOLVR</name>
<evidence type="ECO:0000256" key="2">
    <source>
        <dbReference type="ARBA" id="ARBA00023015"/>
    </source>
</evidence>
<keyword evidence="3" id="KW-0238">DNA-binding</keyword>